<dbReference type="RefSeq" id="WP_185802264.1">
    <property type="nucleotide sequence ID" value="NZ_JACJVJ010000003.1"/>
</dbReference>
<gene>
    <name evidence="2" type="ORF">H6P80_15160</name>
</gene>
<keyword evidence="3" id="KW-1185">Reference proteome</keyword>
<protein>
    <submittedName>
        <fullName evidence="2">MaoC family dehydratase N-terminal domain-containing protein</fullName>
    </submittedName>
</protein>
<evidence type="ECO:0000313" key="2">
    <source>
        <dbReference type="EMBL" id="MBC2778962.1"/>
    </source>
</evidence>
<feature type="domain" description="FAS1-like dehydratase" evidence="1">
    <location>
        <begin position="24"/>
        <end position="130"/>
    </location>
</feature>
<dbReference type="EMBL" id="JACJVJ010000003">
    <property type="protein sequence ID" value="MBC2778962.1"/>
    <property type="molecule type" value="Genomic_DNA"/>
</dbReference>
<organism evidence="2 3">
    <name type="scientific">Parasphingopyxis marina</name>
    <dbReference type="NCBI Taxonomy" id="2761622"/>
    <lineage>
        <taxon>Bacteria</taxon>
        <taxon>Pseudomonadati</taxon>
        <taxon>Pseudomonadota</taxon>
        <taxon>Alphaproteobacteria</taxon>
        <taxon>Sphingomonadales</taxon>
        <taxon>Sphingomonadaceae</taxon>
        <taxon>Parasphingopyxis</taxon>
    </lineage>
</organism>
<dbReference type="SUPFAM" id="SSF54637">
    <property type="entry name" value="Thioesterase/thiol ester dehydrase-isomerase"/>
    <property type="match status" value="1"/>
</dbReference>
<dbReference type="AlphaFoldDB" id="A0A842I160"/>
<dbReference type="Gene3D" id="3.10.129.10">
    <property type="entry name" value="Hotdog Thioesterase"/>
    <property type="match status" value="1"/>
</dbReference>
<reference evidence="2 3" key="1">
    <citation type="submission" date="2020-08" db="EMBL/GenBank/DDBJ databases">
        <title>Draft genome sequence of Parasphingopyxis sp. GrpM-11.</title>
        <authorList>
            <person name="Oh J."/>
            <person name="Roh D.-H."/>
        </authorList>
    </citation>
    <scope>NUCLEOTIDE SEQUENCE [LARGE SCALE GENOMIC DNA]</scope>
    <source>
        <strain evidence="2 3">GrpM-11</strain>
    </source>
</reference>
<evidence type="ECO:0000313" key="3">
    <source>
        <dbReference type="Proteomes" id="UP000564378"/>
    </source>
</evidence>
<dbReference type="InterPro" id="IPR029069">
    <property type="entry name" value="HotDog_dom_sf"/>
</dbReference>
<evidence type="ECO:0000259" key="1">
    <source>
        <dbReference type="Pfam" id="PF13452"/>
    </source>
</evidence>
<sequence>MSDLPQKVKDWLGKPVIVVDHVVTVEQGLWTNFCVAVKDGNPLYWDYSVSREETETVIAPPTMLPSWAIEHEWMPGREGPALRTLELHFMVKDALGLKNGLVTEVELELHDPLRAGDSVRAEQILRSVGEERETRLGLGRDWEIDVVYRKPDGSLAGVQTLHLLGYGKVAA</sequence>
<dbReference type="Proteomes" id="UP000564378">
    <property type="component" value="Unassembled WGS sequence"/>
</dbReference>
<comment type="caution">
    <text evidence="2">The sequence shown here is derived from an EMBL/GenBank/DDBJ whole genome shotgun (WGS) entry which is preliminary data.</text>
</comment>
<name>A0A842I160_9SPHN</name>
<proteinExistence type="predicted"/>
<dbReference type="InterPro" id="IPR039569">
    <property type="entry name" value="FAS1-like_DH_region"/>
</dbReference>
<dbReference type="Pfam" id="PF13452">
    <property type="entry name" value="FAS1_DH_region"/>
    <property type="match status" value="1"/>
</dbReference>
<accession>A0A842I160</accession>